<evidence type="ECO:0000313" key="4">
    <source>
        <dbReference type="Proteomes" id="UP000011550"/>
    </source>
</evidence>
<keyword evidence="1" id="KW-0812">Transmembrane</keyword>
<sequence length="61" mass="6611">MQARSWTMVLFAFVIGLLVALGGYRLVVVGDVGDFARNVGIAVLLTVFSVVLVRNWESQGV</sequence>
<comment type="caution">
    <text evidence="3">The sequence shown here is derived from an EMBL/GenBank/DDBJ whole genome shotgun (WGS) entry which is preliminary data.</text>
</comment>
<feature type="transmembrane region" description="Helical" evidence="1">
    <location>
        <begin position="35"/>
        <end position="53"/>
    </location>
</feature>
<keyword evidence="1" id="KW-0472">Membrane</keyword>
<gene>
    <name evidence="3" type="ORF">C440_17116</name>
</gene>
<evidence type="ECO:0000259" key="2">
    <source>
        <dbReference type="Pfam" id="PF26274"/>
    </source>
</evidence>
<proteinExistence type="predicted"/>
<reference evidence="3 4" key="1">
    <citation type="journal article" date="2014" name="PLoS Genet.">
        <title>Phylogenetically driven sequencing of extremely halophilic archaea reveals strategies for static and dynamic osmo-response.</title>
        <authorList>
            <person name="Becker E.A."/>
            <person name="Seitzer P.M."/>
            <person name="Tritt A."/>
            <person name="Larsen D."/>
            <person name="Krusor M."/>
            <person name="Yao A.I."/>
            <person name="Wu D."/>
            <person name="Madern D."/>
            <person name="Eisen J.A."/>
            <person name="Darling A.E."/>
            <person name="Facciotti M.T."/>
        </authorList>
    </citation>
    <scope>NUCLEOTIDE SEQUENCE [LARGE SCALE GENOMIC DNA]</scope>
    <source>
        <strain evidence="3 4">ATCC BAA-1512</strain>
    </source>
</reference>
<dbReference type="EMBL" id="AOLN01000020">
    <property type="protein sequence ID" value="ELZ90146.1"/>
    <property type="molecule type" value="Genomic_DNA"/>
</dbReference>
<evidence type="ECO:0000313" key="3">
    <source>
        <dbReference type="EMBL" id="ELZ90146.1"/>
    </source>
</evidence>
<dbReference type="PATRIC" id="fig|662479.7.peg.3474"/>
<feature type="domain" description="DUF8073" evidence="2">
    <location>
        <begin position="1"/>
        <end position="59"/>
    </location>
</feature>
<organism evidence="3 4">
    <name type="scientific">Haloferax mucosum ATCC BAA-1512</name>
    <dbReference type="NCBI Taxonomy" id="662479"/>
    <lineage>
        <taxon>Archaea</taxon>
        <taxon>Methanobacteriati</taxon>
        <taxon>Methanobacteriota</taxon>
        <taxon>Stenosarchaea group</taxon>
        <taxon>Halobacteria</taxon>
        <taxon>Halobacteriales</taxon>
        <taxon>Haloferacaceae</taxon>
        <taxon>Haloferax</taxon>
    </lineage>
</organism>
<evidence type="ECO:0000256" key="1">
    <source>
        <dbReference type="SAM" id="Phobius"/>
    </source>
</evidence>
<dbReference type="STRING" id="662479.C440_17116"/>
<keyword evidence="1" id="KW-1133">Transmembrane helix</keyword>
<keyword evidence="4" id="KW-1185">Reference proteome</keyword>
<name>M0I0A8_9EURY</name>
<dbReference type="AlphaFoldDB" id="M0I0A8"/>
<dbReference type="Pfam" id="PF26274">
    <property type="entry name" value="DUF8073"/>
    <property type="match status" value="1"/>
</dbReference>
<accession>M0I0A8</accession>
<dbReference type="RefSeq" id="WP_008321902.1">
    <property type="nucleotide sequence ID" value="NZ_AOLN01000020.1"/>
</dbReference>
<dbReference type="OrthoDB" id="293252at2157"/>
<dbReference type="Proteomes" id="UP000011550">
    <property type="component" value="Unassembled WGS sequence"/>
</dbReference>
<dbReference type="InterPro" id="IPR058386">
    <property type="entry name" value="DUF8073"/>
</dbReference>
<protein>
    <recommendedName>
        <fullName evidence="2">DUF8073 domain-containing protein</fullName>
    </recommendedName>
</protein>